<keyword evidence="3" id="KW-1185">Reference proteome</keyword>
<evidence type="ECO:0000313" key="2">
    <source>
        <dbReference type="Ensembl" id="ENSCWAP00000015255.1"/>
    </source>
</evidence>
<feature type="region of interest" description="Disordered" evidence="1">
    <location>
        <begin position="34"/>
        <end position="73"/>
    </location>
</feature>
<reference evidence="2" key="1">
    <citation type="submission" date="2025-08" db="UniProtKB">
        <authorList>
            <consortium name="Ensembl"/>
        </authorList>
    </citation>
    <scope>IDENTIFICATION</scope>
</reference>
<evidence type="ECO:0000313" key="3">
    <source>
        <dbReference type="Proteomes" id="UP000694540"/>
    </source>
</evidence>
<dbReference type="AlphaFoldDB" id="A0A8C3WL13"/>
<sequence>MQARSAGCLLKALEVYLQADVEDHGARDVEVGEVHAQLPGQLKEGEQGAGEPLAEDSVRAGGRGLGRAPQGQG</sequence>
<dbReference type="GeneTree" id="ENSGT01030000235044"/>
<dbReference type="Ensembl" id="ENSCWAT00000016557.1">
    <property type="protein sequence ID" value="ENSCWAP00000015255.1"/>
    <property type="gene ID" value="ENSCWAG00000011854.1"/>
</dbReference>
<dbReference type="Proteomes" id="UP000694540">
    <property type="component" value="Unplaced"/>
</dbReference>
<organism evidence="2 3">
    <name type="scientific">Catagonus wagneri</name>
    <name type="common">Chacoan peccary</name>
    <dbReference type="NCBI Taxonomy" id="51154"/>
    <lineage>
        <taxon>Eukaryota</taxon>
        <taxon>Metazoa</taxon>
        <taxon>Chordata</taxon>
        <taxon>Craniata</taxon>
        <taxon>Vertebrata</taxon>
        <taxon>Euteleostomi</taxon>
        <taxon>Mammalia</taxon>
        <taxon>Eutheria</taxon>
        <taxon>Laurasiatheria</taxon>
        <taxon>Artiodactyla</taxon>
        <taxon>Suina</taxon>
        <taxon>Tayassuidae</taxon>
        <taxon>Catagonus</taxon>
    </lineage>
</organism>
<evidence type="ECO:0000256" key="1">
    <source>
        <dbReference type="SAM" id="MobiDB-lite"/>
    </source>
</evidence>
<proteinExistence type="predicted"/>
<accession>A0A8C3WL13</accession>
<name>A0A8C3WL13_9CETA</name>
<reference evidence="2" key="2">
    <citation type="submission" date="2025-09" db="UniProtKB">
        <authorList>
            <consortium name="Ensembl"/>
        </authorList>
    </citation>
    <scope>IDENTIFICATION</scope>
</reference>
<protein>
    <submittedName>
        <fullName evidence="2">Uncharacterized protein</fullName>
    </submittedName>
</protein>